<keyword evidence="5" id="KW-0406">Ion transport</keyword>
<dbReference type="PROSITE" id="PS50042">
    <property type="entry name" value="CNMP_BINDING_3"/>
    <property type="match status" value="1"/>
</dbReference>
<evidence type="ECO:0000256" key="6">
    <source>
        <dbReference type="ARBA" id="ARBA00023136"/>
    </source>
</evidence>
<organism evidence="9 10">
    <name type="scientific">Symbiodinium necroappetens</name>
    <dbReference type="NCBI Taxonomy" id="1628268"/>
    <lineage>
        <taxon>Eukaryota</taxon>
        <taxon>Sar</taxon>
        <taxon>Alveolata</taxon>
        <taxon>Dinophyceae</taxon>
        <taxon>Suessiales</taxon>
        <taxon>Symbiodiniaceae</taxon>
        <taxon>Symbiodinium</taxon>
    </lineage>
</organism>
<keyword evidence="10" id="KW-1185">Reference proteome</keyword>
<dbReference type="PANTHER" id="PTHR10217:SF435">
    <property type="entry name" value="POTASSIUM VOLTAGE-GATED CHANNEL PROTEIN EAG"/>
    <property type="match status" value="1"/>
</dbReference>
<keyword evidence="4 7" id="KW-1133">Transmembrane helix</keyword>
<dbReference type="SUPFAM" id="SSF51206">
    <property type="entry name" value="cAMP-binding domain-like"/>
    <property type="match status" value="1"/>
</dbReference>
<evidence type="ECO:0000259" key="8">
    <source>
        <dbReference type="PROSITE" id="PS50042"/>
    </source>
</evidence>
<comment type="subcellular location">
    <subcellularLocation>
        <location evidence="1">Membrane</location>
        <topology evidence="1">Multi-pass membrane protein</topology>
    </subcellularLocation>
</comment>
<gene>
    <name evidence="9" type="primary">Kcnh6</name>
    <name evidence="9" type="ORF">SNEC2469_LOCUS4963</name>
</gene>
<keyword evidence="6 7" id="KW-0472">Membrane</keyword>
<dbReference type="InterPro" id="IPR050818">
    <property type="entry name" value="KCNH_animal-type"/>
</dbReference>
<evidence type="ECO:0000256" key="5">
    <source>
        <dbReference type="ARBA" id="ARBA00023065"/>
    </source>
</evidence>
<dbReference type="Proteomes" id="UP000601435">
    <property type="component" value="Unassembled WGS sequence"/>
</dbReference>
<dbReference type="PANTHER" id="PTHR10217">
    <property type="entry name" value="VOLTAGE AND LIGAND GATED POTASSIUM CHANNEL"/>
    <property type="match status" value="1"/>
</dbReference>
<dbReference type="EMBL" id="CAJNJA010009574">
    <property type="protein sequence ID" value="CAE7248177.1"/>
    <property type="molecule type" value="Genomic_DNA"/>
</dbReference>
<keyword evidence="3 7" id="KW-0812">Transmembrane</keyword>
<sequence>ELARLRIEVTRYQAGDFSPTVPGERKSLEADQVAFEGVSENETHPSSANDGGESWKRISSVQKAIAAGLSLRELWTSQNIGRSTAYLEEIKDEQLRAAASMSAQADSWEEQMVQKPAYGFIISPHGPKRVAWDFLSMLLLFYDVVTIPLTAFDPDPTTFTDVMDWITQIFWTCDIGMSLITGFVQEGTVNSKPWPIFINYLKTWFILDLLVCGPDWVFTIVNISGSQEATDPGSVNRLLRSLRVVRTVRLLRLVKLKRILAMIKDRITSEAVFILLNIIRMILMLLLVNHFIAATFYLIGSLGEPSHNWLDAYKMQKFDADLFFRYSTSLHWSLTQFTPASMDVHPQNVAERCFAIMVLIAGLVLFSSFISSITGSMSQLRNMQADRSKQFWLLRRYLKQQKVPMDLCFRVLRYTEYATSTSHDRVPEGRITILSSLTEQLRNELTFYTHYRNLKKHPVFLQVAGMNEAVLNRMSAQTLSSMDLAAGDPLFSLVDASKHMFFIETGAIRYTVHDRDTSKIRRTVADSQADADVDPNMSTALGKADYLCEVALWSSFQHVGVAQAMAEASVIRIEVLTFCELVHKDPELRELLSLYAHRFVEHMNEQSIEWVEVSSQESKRFTDDFFQAQ</sequence>
<dbReference type="Gene3D" id="1.10.287.70">
    <property type="match status" value="1"/>
</dbReference>
<feature type="domain" description="Cyclic nucleotide-binding" evidence="8">
    <location>
        <begin position="470"/>
        <end position="590"/>
    </location>
</feature>
<feature type="transmembrane region" description="Helical" evidence="7">
    <location>
        <begin position="354"/>
        <end position="373"/>
    </location>
</feature>
<evidence type="ECO:0000256" key="3">
    <source>
        <dbReference type="ARBA" id="ARBA00022692"/>
    </source>
</evidence>
<accession>A0A812LJV3</accession>
<dbReference type="GO" id="GO:0005886">
    <property type="term" value="C:plasma membrane"/>
    <property type="evidence" value="ECO:0007669"/>
    <property type="project" value="TreeGrafter"/>
</dbReference>
<evidence type="ECO:0000313" key="9">
    <source>
        <dbReference type="EMBL" id="CAE7248177.1"/>
    </source>
</evidence>
<keyword evidence="2" id="KW-0813">Transport</keyword>
<evidence type="ECO:0000256" key="7">
    <source>
        <dbReference type="SAM" id="Phobius"/>
    </source>
</evidence>
<evidence type="ECO:0000256" key="4">
    <source>
        <dbReference type="ARBA" id="ARBA00022989"/>
    </source>
</evidence>
<feature type="non-terminal residue" evidence="9">
    <location>
        <position position="1"/>
    </location>
</feature>
<feature type="transmembrane region" description="Helical" evidence="7">
    <location>
        <begin position="272"/>
        <end position="299"/>
    </location>
</feature>
<dbReference type="Gene3D" id="1.10.287.630">
    <property type="entry name" value="Helix hairpin bin"/>
    <property type="match status" value="1"/>
</dbReference>
<dbReference type="Gene3D" id="2.60.120.10">
    <property type="entry name" value="Jelly Rolls"/>
    <property type="match status" value="1"/>
</dbReference>
<evidence type="ECO:0000256" key="2">
    <source>
        <dbReference type="ARBA" id="ARBA00022448"/>
    </source>
</evidence>
<dbReference type="InterPro" id="IPR014710">
    <property type="entry name" value="RmlC-like_jellyroll"/>
</dbReference>
<dbReference type="Pfam" id="PF00520">
    <property type="entry name" value="Ion_trans"/>
    <property type="match status" value="1"/>
</dbReference>
<name>A0A812LJV3_9DINO</name>
<dbReference type="SUPFAM" id="SSF81324">
    <property type="entry name" value="Voltage-gated potassium channels"/>
    <property type="match status" value="1"/>
</dbReference>
<reference evidence="9" key="1">
    <citation type="submission" date="2021-02" db="EMBL/GenBank/DDBJ databases">
        <authorList>
            <person name="Dougan E. K."/>
            <person name="Rhodes N."/>
            <person name="Thang M."/>
            <person name="Chan C."/>
        </authorList>
    </citation>
    <scope>NUCLEOTIDE SEQUENCE</scope>
</reference>
<evidence type="ECO:0000256" key="1">
    <source>
        <dbReference type="ARBA" id="ARBA00004141"/>
    </source>
</evidence>
<dbReference type="InterPro" id="IPR000595">
    <property type="entry name" value="cNMP-bd_dom"/>
</dbReference>
<evidence type="ECO:0000313" key="10">
    <source>
        <dbReference type="Proteomes" id="UP000601435"/>
    </source>
</evidence>
<dbReference type="GO" id="GO:0005249">
    <property type="term" value="F:voltage-gated potassium channel activity"/>
    <property type="evidence" value="ECO:0007669"/>
    <property type="project" value="TreeGrafter"/>
</dbReference>
<comment type="caution">
    <text evidence="9">The sequence shown here is derived from an EMBL/GenBank/DDBJ whole genome shotgun (WGS) entry which is preliminary data.</text>
</comment>
<dbReference type="InterPro" id="IPR018490">
    <property type="entry name" value="cNMP-bd_dom_sf"/>
</dbReference>
<dbReference type="AlphaFoldDB" id="A0A812LJV3"/>
<proteinExistence type="predicted"/>
<dbReference type="GO" id="GO:0042391">
    <property type="term" value="P:regulation of membrane potential"/>
    <property type="evidence" value="ECO:0007669"/>
    <property type="project" value="TreeGrafter"/>
</dbReference>
<dbReference type="OrthoDB" id="426293at2759"/>
<protein>
    <submittedName>
        <fullName evidence="9">Kcnh6 protein</fullName>
    </submittedName>
</protein>
<dbReference type="InterPro" id="IPR005821">
    <property type="entry name" value="Ion_trans_dom"/>
</dbReference>